<keyword evidence="2" id="KW-0732">Signal</keyword>
<dbReference type="PROSITE" id="PS51257">
    <property type="entry name" value="PROKAR_LIPOPROTEIN"/>
    <property type="match status" value="1"/>
</dbReference>
<protein>
    <recommendedName>
        <fullName evidence="5">Endo-beta-N-acetylglucosaminidase F2</fullName>
    </recommendedName>
</protein>
<feature type="coiled-coil region" evidence="1">
    <location>
        <begin position="36"/>
        <end position="65"/>
    </location>
</feature>
<dbReference type="Gene3D" id="3.20.20.80">
    <property type="entry name" value="Glycosidases"/>
    <property type="match status" value="1"/>
</dbReference>
<dbReference type="Proteomes" id="UP000250169">
    <property type="component" value="Unassembled WGS sequence"/>
</dbReference>
<evidence type="ECO:0000313" key="4">
    <source>
        <dbReference type="Proteomes" id="UP000250169"/>
    </source>
</evidence>
<organism evidence="3 4">
    <name type="scientific">Capnocytophaga ochracea</name>
    <dbReference type="NCBI Taxonomy" id="1018"/>
    <lineage>
        <taxon>Bacteria</taxon>
        <taxon>Pseudomonadati</taxon>
        <taxon>Bacteroidota</taxon>
        <taxon>Flavobacteriia</taxon>
        <taxon>Flavobacteriales</taxon>
        <taxon>Flavobacteriaceae</taxon>
        <taxon>Capnocytophaga</taxon>
    </lineage>
</organism>
<dbReference type="EMBL" id="UAVS01000006">
    <property type="protein sequence ID" value="SQA94676.1"/>
    <property type="molecule type" value="Genomic_DNA"/>
</dbReference>
<feature type="chain" id="PRO_5016072614" description="Endo-beta-N-acetylglucosaminidase F2" evidence="2">
    <location>
        <begin position="20"/>
        <end position="448"/>
    </location>
</feature>
<evidence type="ECO:0000256" key="1">
    <source>
        <dbReference type="SAM" id="Coils"/>
    </source>
</evidence>
<proteinExistence type="predicted"/>
<evidence type="ECO:0000256" key="2">
    <source>
        <dbReference type="SAM" id="SignalP"/>
    </source>
</evidence>
<dbReference type="SUPFAM" id="SSF51445">
    <property type="entry name" value="(Trans)glycosidases"/>
    <property type="match status" value="1"/>
</dbReference>
<keyword evidence="1" id="KW-0175">Coiled coil</keyword>
<feature type="signal peptide" evidence="2">
    <location>
        <begin position="1"/>
        <end position="19"/>
    </location>
</feature>
<dbReference type="AlphaFoldDB" id="A0A2X2SNJ2"/>
<dbReference type="InterPro" id="IPR017853">
    <property type="entry name" value="GH"/>
</dbReference>
<accession>A0A2X2SNJ2</accession>
<evidence type="ECO:0008006" key="5">
    <source>
        <dbReference type="Google" id="ProtNLM"/>
    </source>
</evidence>
<evidence type="ECO:0000313" key="3">
    <source>
        <dbReference type="EMBL" id="SQA94676.1"/>
    </source>
</evidence>
<sequence>MKKIIYTLLALTVTLTACSKWTETESNAEDFERAALEDLKNKRDAAKWLAEAERTEENKKALEAYWAQLREYKQKAWLNTGEAGGQVPMVYFWFSGGFWTSQKGVAKTWLQSIPDSVVAISMWGGLGTRPESITDYQKKDLEIFHKKGSKVLMCWQTPSVGLGLPIAKDGKISGYDLFHQKYPFKECYEQWGEIYARELSRYIIVLGFDGYDLDWETCGDQGPETNEGTPLMMDKNNENSNLGKFVKEMAKYFGPIGENHVVKTQAEREANIKALFTATTAGFHPKEKEYIDEFTPYLPADYLTKRYYFCADVPCGVAAIFRDSNFPKYFDKHFLQDYMTNGVGNIQQLGGKYYNSTSANYQAGVFNVMVGKAEAVKKGQIWGLGAYHGQTDYEITSENNEQFKTYLADKKIKRKYLHYAWTREAIRIANPRPDYSGYKEMEPTIIIP</sequence>
<gene>
    <name evidence="3" type="ORF">NCTC11545_01868</name>
</gene>
<name>A0A2X2SNJ2_CAPOC</name>
<dbReference type="RefSeq" id="WP_111973002.1">
    <property type="nucleotide sequence ID" value="NZ_UAVS01000006.1"/>
</dbReference>
<reference evidence="3 4" key="1">
    <citation type="submission" date="2018-06" db="EMBL/GenBank/DDBJ databases">
        <authorList>
            <consortium name="Pathogen Informatics"/>
            <person name="Doyle S."/>
        </authorList>
    </citation>
    <scope>NUCLEOTIDE SEQUENCE [LARGE SCALE GENOMIC DNA]</scope>
    <source>
        <strain evidence="3 4">NCTC11545</strain>
    </source>
</reference>